<evidence type="ECO:0000313" key="2">
    <source>
        <dbReference type="Proteomes" id="UP001163324"/>
    </source>
</evidence>
<comment type="caution">
    <text evidence="1">The sequence shown here is derived from an EMBL/GenBank/DDBJ whole genome shotgun (WGS) entry which is preliminary data.</text>
</comment>
<gene>
    <name evidence="1" type="ORF">N3K66_008830</name>
</gene>
<proteinExistence type="predicted"/>
<keyword evidence="2" id="KW-1185">Reference proteome</keyword>
<evidence type="ECO:0000313" key="1">
    <source>
        <dbReference type="EMBL" id="KAI9896658.1"/>
    </source>
</evidence>
<organism evidence="1 2">
    <name type="scientific">Trichothecium roseum</name>
    <dbReference type="NCBI Taxonomy" id="47278"/>
    <lineage>
        <taxon>Eukaryota</taxon>
        <taxon>Fungi</taxon>
        <taxon>Dikarya</taxon>
        <taxon>Ascomycota</taxon>
        <taxon>Pezizomycotina</taxon>
        <taxon>Sordariomycetes</taxon>
        <taxon>Hypocreomycetidae</taxon>
        <taxon>Hypocreales</taxon>
        <taxon>Hypocreales incertae sedis</taxon>
        <taxon>Trichothecium</taxon>
    </lineage>
</organism>
<protein>
    <submittedName>
        <fullName evidence="1">Uncharacterized protein</fullName>
    </submittedName>
</protein>
<sequence>MRSAVILSLSGLAAAASSGPTYFSSSSRGHQKNLLPLGPFANIPSTSYAAATCPSGQVPCDDGCSEAGSTCCSSGDGTYCPDGYYCYDEGCCEDGDVCSGPPVGCTEGADMCGQYCVPEGGDCCDTLSGEYCPSGQSCNGDGTCSLGSGGGNNNGDDDDDSDGGSLCDKGQETCGTSGCMPSGSVCCGGIGYYCESGSVCENDGTCSLGSGSDDDDDSSDDDDDSSLPSPTYSLTPVPTSGSDEDDSSSNDDSSDDNNNDSNDNSSDDNNNNSSGDDEDSAAALLNPKVLIALAAMVPALL</sequence>
<accession>A0ACC0URA3</accession>
<name>A0ACC0URA3_9HYPO</name>
<dbReference type="EMBL" id="CM047948">
    <property type="protein sequence ID" value="KAI9896658.1"/>
    <property type="molecule type" value="Genomic_DNA"/>
</dbReference>
<dbReference type="Proteomes" id="UP001163324">
    <property type="component" value="Chromosome 9"/>
</dbReference>
<reference evidence="1" key="1">
    <citation type="submission" date="2022-10" db="EMBL/GenBank/DDBJ databases">
        <title>Complete Genome of Trichothecium roseum strain YXFP-22015, a Plant Pathogen Isolated from Citrus.</title>
        <authorList>
            <person name="Wang Y."/>
            <person name="Zhu L."/>
        </authorList>
    </citation>
    <scope>NUCLEOTIDE SEQUENCE</scope>
    <source>
        <strain evidence="1">YXFP-22015</strain>
    </source>
</reference>